<evidence type="ECO:0000313" key="1">
    <source>
        <dbReference type="EMBL" id="TPG44381.1"/>
    </source>
</evidence>
<protein>
    <submittedName>
        <fullName evidence="1">Uncharacterized protein</fullName>
    </submittedName>
</protein>
<dbReference type="EMBL" id="RCZH01000002">
    <property type="protein sequence ID" value="TPG44381.1"/>
    <property type="molecule type" value="Genomic_DNA"/>
</dbReference>
<accession>A0A502F6E6</accession>
<keyword evidence="2" id="KW-1185">Reference proteome</keyword>
<dbReference type="AlphaFoldDB" id="A0A502F6E6"/>
<sequence>MSVNILKFIKDDQGSVRVYKIADNTLLASLNPASNIIKDRSQKDFFIIQNENGENPFVLSYLEISKSLCEPEIYAENFNEFLIELADKFFYTSEGSSSSIPSPLAVNVINFDPYLHKYKNPYLCDASYYEPTYNPFIVRLSMIFDTSINADSYKVINNDSFNNRSMHQFSNLSYPATRTYDFYTFFRFMDMYIKFAPRPNNLAIVGTGKRITVEIFLDVRTNEFFIAHHHTNLPPLQAPNFEMPKLKQDVASPAENGIEINLPEYYLTIMFESPSQVS</sequence>
<dbReference type="Proteomes" id="UP000319700">
    <property type="component" value="Unassembled WGS sequence"/>
</dbReference>
<proteinExistence type="predicted"/>
<comment type="caution">
    <text evidence="1">The sequence shown here is derived from an EMBL/GenBank/DDBJ whole genome shotgun (WGS) entry which is preliminary data.</text>
</comment>
<organism evidence="1 2">
    <name type="scientific">Flavobacterium pectinovorum</name>
    <dbReference type="NCBI Taxonomy" id="29533"/>
    <lineage>
        <taxon>Bacteria</taxon>
        <taxon>Pseudomonadati</taxon>
        <taxon>Bacteroidota</taxon>
        <taxon>Flavobacteriia</taxon>
        <taxon>Flavobacteriales</taxon>
        <taxon>Flavobacteriaceae</taxon>
        <taxon>Flavobacterium</taxon>
    </lineage>
</organism>
<reference evidence="1 2" key="1">
    <citation type="journal article" date="2019" name="Environ. Microbiol.">
        <title>Species interactions and distinct microbial communities in high Arctic permafrost affected cryosols are associated with the CH4 and CO2 gas fluxes.</title>
        <authorList>
            <person name="Altshuler I."/>
            <person name="Hamel J."/>
            <person name="Turney S."/>
            <person name="Magnuson E."/>
            <person name="Levesque R."/>
            <person name="Greer C."/>
            <person name="Whyte L.G."/>
        </authorList>
    </citation>
    <scope>NUCLEOTIDE SEQUENCE [LARGE SCALE GENOMIC DNA]</scope>
    <source>
        <strain evidence="1 2">42</strain>
    </source>
</reference>
<evidence type="ECO:0000313" key="2">
    <source>
        <dbReference type="Proteomes" id="UP000319700"/>
    </source>
</evidence>
<dbReference type="OrthoDB" id="1373708at2"/>
<gene>
    <name evidence="1" type="ORF">EAH81_02585</name>
</gene>
<name>A0A502F6E6_9FLAO</name>
<dbReference type="RefSeq" id="WP_140503432.1">
    <property type="nucleotide sequence ID" value="NZ_RCZH01000002.1"/>
</dbReference>